<sequence>MKIRTALVSAAVTVTSVAALTTGAQASAAPAQQIKYSTTVNDSSVLFTTTAGSLRTDKDSLQVVDAAGRVVTSLPLTAHLDNVSVPIKATTAGRTATLTPQIPGRVNANAYFSDPPRTRKQRDDQALATLADNLGVATGVGGLVGSIIGAGLGCVLLAGLPPIPILTGCATGAGVGGTIGSIVTGGPVLIGNINEYVKTIRSPFTPPRATPAPARPNPVPPPTVPRPIR</sequence>
<dbReference type="InterPro" id="IPR058333">
    <property type="entry name" value="DUF8020"/>
</dbReference>
<accession>A0AAU4K7A5</accession>
<evidence type="ECO:0000313" key="4">
    <source>
        <dbReference type="EMBL" id="WUM21995.1"/>
    </source>
</evidence>
<evidence type="ECO:0000313" key="5">
    <source>
        <dbReference type="Proteomes" id="UP001432128"/>
    </source>
</evidence>
<feature type="signal peptide" evidence="2">
    <location>
        <begin position="1"/>
        <end position="28"/>
    </location>
</feature>
<name>A0AAU4K7A5_9NOCA</name>
<proteinExistence type="predicted"/>
<evidence type="ECO:0000259" key="3">
    <source>
        <dbReference type="Pfam" id="PF26059"/>
    </source>
</evidence>
<feature type="chain" id="PRO_5043884132" description="DUF8020 domain-containing protein" evidence="2">
    <location>
        <begin position="29"/>
        <end position="229"/>
    </location>
</feature>
<keyword evidence="2" id="KW-0732">Signal</keyword>
<organism evidence="4 5">
    <name type="scientific">Williamsia herbipolensis</name>
    <dbReference type="NCBI Taxonomy" id="1603258"/>
    <lineage>
        <taxon>Bacteria</taxon>
        <taxon>Bacillati</taxon>
        <taxon>Actinomycetota</taxon>
        <taxon>Actinomycetes</taxon>
        <taxon>Mycobacteriales</taxon>
        <taxon>Nocardiaceae</taxon>
        <taxon>Williamsia</taxon>
    </lineage>
</organism>
<evidence type="ECO:0000256" key="2">
    <source>
        <dbReference type="SAM" id="SignalP"/>
    </source>
</evidence>
<dbReference type="EMBL" id="CP108021">
    <property type="protein sequence ID" value="WUM21995.1"/>
    <property type="molecule type" value="Genomic_DNA"/>
</dbReference>
<dbReference type="Pfam" id="PF26059">
    <property type="entry name" value="DUF8020"/>
    <property type="match status" value="1"/>
</dbReference>
<gene>
    <name evidence="4" type="ORF">OG579_09590</name>
</gene>
<dbReference type="RefSeq" id="WP_328858938.1">
    <property type="nucleotide sequence ID" value="NZ_CP108021.1"/>
</dbReference>
<reference evidence="4 5" key="1">
    <citation type="submission" date="2022-10" db="EMBL/GenBank/DDBJ databases">
        <title>The complete genomes of actinobacterial strains from the NBC collection.</title>
        <authorList>
            <person name="Joergensen T.S."/>
            <person name="Alvarez Arevalo M."/>
            <person name="Sterndorff E.B."/>
            <person name="Faurdal D."/>
            <person name="Vuksanovic O."/>
            <person name="Mourched A.-S."/>
            <person name="Charusanti P."/>
            <person name="Shaw S."/>
            <person name="Blin K."/>
            <person name="Weber T."/>
        </authorList>
    </citation>
    <scope>NUCLEOTIDE SEQUENCE [LARGE SCALE GENOMIC DNA]</scope>
    <source>
        <strain evidence="4 5">NBC_00319</strain>
    </source>
</reference>
<evidence type="ECO:0000256" key="1">
    <source>
        <dbReference type="SAM" id="MobiDB-lite"/>
    </source>
</evidence>
<dbReference type="AlphaFoldDB" id="A0AAU4K7A5"/>
<keyword evidence="5" id="KW-1185">Reference proteome</keyword>
<feature type="region of interest" description="Disordered" evidence="1">
    <location>
        <begin position="204"/>
        <end position="229"/>
    </location>
</feature>
<dbReference type="Proteomes" id="UP001432128">
    <property type="component" value="Chromosome"/>
</dbReference>
<feature type="domain" description="DUF8020" evidence="3">
    <location>
        <begin position="34"/>
        <end position="101"/>
    </location>
</feature>
<protein>
    <recommendedName>
        <fullName evidence="3">DUF8020 domain-containing protein</fullName>
    </recommendedName>
</protein>
<dbReference type="KEGG" id="whr:OG579_09590"/>